<evidence type="ECO:0000256" key="4">
    <source>
        <dbReference type="ARBA" id="ARBA00023004"/>
    </source>
</evidence>
<accession>A0A2K5Z333</accession>
<dbReference type="GO" id="GO:0016705">
    <property type="term" value="F:oxidoreductase activity, acting on paired donors, with incorporation or reduction of molecular oxygen"/>
    <property type="evidence" value="ECO:0007669"/>
    <property type="project" value="InterPro"/>
</dbReference>
<dbReference type="PRINTS" id="PR00385">
    <property type="entry name" value="P450"/>
</dbReference>
<dbReference type="GO" id="GO:0004497">
    <property type="term" value="F:monooxygenase activity"/>
    <property type="evidence" value="ECO:0007669"/>
    <property type="project" value="UniProtKB-KW"/>
</dbReference>
<keyword evidence="7" id="KW-0812">Transmembrane</keyword>
<keyword evidence="6" id="KW-0560">Oxidoreductase</keyword>
<protein>
    <submittedName>
        <fullName evidence="8">Cytochrome P450 family 4 subfamily F member 22</fullName>
    </submittedName>
</protein>
<keyword evidence="9" id="KW-1185">Reference proteome</keyword>
<dbReference type="GeneTree" id="ENSGT00940000161507"/>
<evidence type="ECO:0000256" key="7">
    <source>
        <dbReference type="SAM" id="Phobius"/>
    </source>
</evidence>
<dbReference type="STRING" id="9568.ENSMLEP00000022223"/>
<comment type="similarity">
    <text evidence="1 6">Belongs to the cytochrome P450 family.</text>
</comment>
<evidence type="ECO:0000256" key="5">
    <source>
        <dbReference type="PIRSR" id="PIRSR602403-1"/>
    </source>
</evidence>
<dbReference type="PANTHER" id="PTHR24291">
    <property type="entry name" value="CYTOCHROME P450 FAMILY 4"/>
    <property type="match status" value="1"/>
</dbReference>
<dbReference type="GO" id="GO:0046513">
    <property type="term" value="P:ceramide biosynthetic process"/>
    <property type="evidence" value="ECO:0007669"/>
    <property type="project" value="Ensembl"/>
</dbReference>
<feature type="transmembrane region" description="Helical" evidence="7">
    <location>
        <begin position="20"/>
        <end position="40"/>
    </location>
</feature>
<proteinExistence type="inferred from homology"/>
<feature type="transmembrane region" description="Helical" evidence="7">
    <location>
        <begin position="95"/>
        <end position="112"/>
    </location>
</feature>
<reference evidence="8" key="1">
    <citation type="submission" date="2025-08" db="UniProtKB">
        <authorList>
            <consortium name="Ensembl"/>
        </authorList>
    </citation>
    <scope>IDENTIFICATION</scope>
</reference>
<dbReference type="InterPro" id="IPR050196">
    <property type="entry name" value="Cytochrome_P450_Monoox"/>
</dbReference>
<dbReference type="PROSITE" id="PS00086">
    <property type="entry name" value="CYTOCHROME_P450"/>
    <property type="match status" value="1"/>
</dbReference>
<feature type="binding site" description="axial binding residue" evidence="5">
    <location>
        <position position="409"/>
    </location>
    <ligand>
        <name>heme</name>
        <dbReference type="ChEBI" id="CHEBI:30413"/>
    </ligand>
    <ligandPart>
        <name>Fe</name>
        <dbReference type="ChEBI" id="CHEBI:18248"/>
    </ligandPart>
</feature>
<dbReference type="PANTHER" id="PTHR24291:SF53">
    <property type="entry name" value="ULTRA-LONG-CHAIN FATTY ACID OMEGA-HYDROXYLASE"/>
    <property type="match status" value="1"/>
</dbReference>
<dbReference type="Proteomes" id="UP000233140">
    <property type="component" value="Unassembled WGS sequence"/>
</dbReference>
<reference evidence="8" key="2">
    <citation type="submission" date="2025-09" db="UniProtKB">
        <authorList>
            <consortium name="Ensembl"/>
        </authorList>
    </citation>
    <scope>IDENTIFICATION</scope>
</reference>
<evidence type="ECO:0000256" key="2">
    <source>
        <dbReference type="ARBA" id="ARBA00022617"/>
    </source>
</evidence>
<dbReference type="OMA" id="HEPNWQL"/>
<dbReference type="InterPro" id="IPR036396">
    <property type="entry name" value="Cyt_P450_sf"/>
</dbReference>
<evidence type="ECO:0000256" key="3">
    <source>
        <dbReference type="ARBA" id="ARBA00022723"/>
    </source>
</evidence>
<keyword evidence="7" id="KW-1133">Transmembrane helix</keyword>
<dbReference type="AlphaFoldDB" id="A0A2K5Z333"/>
<dbReference type="SUPFAM" id="SSF48264">
    <property type="entry name" value="Cytochrome P450"/>
    <property type="match status" value="1"/>
</dbReference>
<dbReference type="PRINTS" id="PR00465">
    <property type="entry name" value="EP450IV"/>
</dbReference>
<dbReference type="GO" id="GO:0005506">
    <property type="term" value="F:iron ion binding"/>
    <property type="evidence" value="ECO:0007669"/>
    <property type="project" value="InterPro"/>
</dbReference>
<dbReference type="InterPro" id="IPR002403">
    <property type="entry name" value="Cyt_P450_E_grp-IV"/>
</dbReference>
<keyword evidence="7" id="KW-0472">Membrane</keyword>
<sequence>MLPITDHLLHLLGLEKTTFRMYTVSTLLLLLLFFLFRLLLRFLRLCRSFYITCRRLRCFPQPPRRNWLLGHLGMYLPNEAGLQDEKKVLDNMHHILLVWMGPVLPLLVLVHPDYIKPILGASAAIAPKDDLFYGFLKPWLGDGLLLSKGDKWSRHRRLLTPAFHFDILKPYMKIFNQCTDIMHAKWRRLAEGSVVSLDMFEHISLMTLDSLQKCVFSYNSNCQEKMSDYISAIIELSALAVRRQYRLHHYLDFIYYRSADGRRFRQACDMVHHFTTEVIQERRRALHQQGAEAWLKSKQGKTLDFIDVLLLARDDLTQLPFTTMCIKESLRQYPPVTLVSRQCTEDIKLPDGRIIPKGIICLVSIYGTHHNPTVWPDSKVYNPYRFDPDNPQQRSPLAYVPFSAGPRNCIGQSFAMAEMRVVVALTLLRFRLSVDRTRKVRRKPELILRTESGIWLKVEPLPPRA</sequence>
<organism evidence="8 9">
    <name type="scientific">Mandrillus leucophaeus</name>
    <name type="common">Drill</name>
    <name type="synonym">Papio leucophaeus</name>
    <dbReference type="NCBI Taxonomy" id="9568"/>
    <lineage>
        <taxon>Eukaryota</taxon>
        <taxon>Metazoa</taxon>
        <taxon>Chordata</taxon>
        <taxon>Craniata</taxon>
        <taxon>Vertebrata</taxon>
        <taxon>Euteleostomi</taxon>
        <taxon>Mammalia</taxon>
        <taxon>Eutheria</taxon>
        <taxon>Euarchontoglires</taxon>
        <taxon>Primates</taxon>
        <taxon>Haplorrhini</taxon>
        <taxon>Catarrhini</taxon>
        <taxon>Cercopithecidae</taxon>
        <taxon>Cercopithecinae</taxon>
        <taxon>Mandrillus</taxon>
    </lineage>
</organism>
<keyword evidence="6" id="KW-0503">Monooxygenase</keyword>
<evidence type="ECO:0000313" key="9">
    <source>
        <dbReference type="Proteomes" id="UP000233140"/>
    </source>
</evidence>
<dbReference type="Gene3D" id="1.10.630.10">
    <property type="entry name" value="Cytochrome P450"/>
    <property type="match status" value="2"/>
</dbReference>
<name>A0A2K5Z333_MANLE</name>
<evidence type="ECO:0000313" key="8">
    <source>
        <dbReference type="Ensembl" id="ENSMLEP00000022223.1"/>
    </source>
</evidence>
<evidence type="ECO:0000313" key="10">
    <source>
        <dbReference type="VGNC" id="VGNC:82669"/>
    </source>
</evidence>
<dbReference type="InterPro" id="IPR017972">
    <property type="entry name" value="Cyt_P450_CS"/>
</dbReference>
<evidence type="ECO:0000256" key="1">
    <source>
        <dbReference type="ARBA" id="ARBA00010617"/>
    </source>
</evidence>
<evidence type="ECO:0000256" key="6">
    <source>
        <dbReference type="RuleBase" id="RU000461"/>
    </source>
</evidence>
<dbReference type="GO" id="GO:0005789">
    <property type="term" value="C:endoplasmic reticulum membrane"/>
    <property type="evidence" value="ECO:0007669"/>
    <property type="project" value="Ensembl"/>
</dbReference>
<gene>
    <name evidence="8 10" type="primary">CYP4F22</name>
</gene>
<keyword evidence="2 5" id="KW-0349">Heme</keyword>
<dbReference type="GO" id="GO:0044281">
    <property type="term" value="P:small molecule metabolic process"/>
    <property type="evidence" value="ECO:0007669"/>
    <property type="project" value="UniProtKB-ARBA"/>
</dbReference>
<keyword evidence="3 5" id="KW-0479">Metal-binding</keyword>
<comment type="cofactor">
    <cofactor evidence="5">
        <name>heme</name>
        <dbReference type="ChEBI" id="CHEBI:30413"/>
    </cofactor>
</comment>
<dbReference type="Ensembl" id="ENSMLET00000045730.1">
    <property type="protein sequence ID" value="ENSMLEP00000022223.1"/>
    <property type="gene ID" value="ENSMLEG00000035331.1"/>
</dbReference>
<keyword evidence="4 5" id="KW-0408">Iron</keyword>
<dbReference type="GO" id="GO:0020037">
    <property type="term" value="F:heme binding"/>
    <property type="evidence" value="ECO:0007669"/>
    <property type="project" value="InterPro"/>
</dbReference>
<dbReference type="Pfam" id="PF00067">
    <property type="entry name" value="p450"/>
    <property type="match status" value="2"/>
</dbReference>
<dbReference type="VGNC" id="VGNC:82669">
    <property type="gene designation" value="CYP4F22"/>
</dbReference>
<dbReference type="InterPro" id="IPR001128">
    <property type="entry name" value="Cyt_P450"/>
</dbReference>